<dbReference type="OrthoDB" id="1931225at2759"/>
<organism evidence="3 4">
    <name type="scientific">Capsicum baccatum</name>
    <name type="common">Peruvian pepper</name>
    <dbReference type="NCBI Taxonomy" id="33114"/>
    <lineage>
        <taxon>Eukaryota</taxon>
        <taxon>Viridiplantae</taxon>
        <taxon>Streptophyta</taxon>
        <taxon>Embryophyta</taxon>
        <taxon>Tracheophyta</taxon>
        <taxon>Spermatophyta</taxon>
        <taxon>Magnoliopsida</taxon>
        <taxon>eudicotyledons</taxon>
        <taxon>Gunneridae</taxon>
        <taxon>Pentapetalae</taxon>
        <taxon>asterids</taxon>
        <taxon>lamiids</taxon>
        <taxon>Solanales</taxon>
        <taxon>Solanaceae</taxon>
        <taxon>Solanoideae</taxon>
        <taxon>Capsiceae</taxon>
        <taxon>Capsicum</taxon>
    </lineage>
</organism>
<sequence length="191" mass="21571">MSCTLSKKNKHMPCAACKLLRRRCTKDCIFLPHFPSAEPHKFIAVHRIFGASNISKMLQEIPMNNREDAVVSMVYEATARLRDPVYGSVGIISALQKHIFHLQSELNEASAEAISLRTQLSDASSLPSSLLEGSPFTPENHEFHDHYQKPNEQHAYANNDSNDLLLLPEAADYCFQETEILPLPYLKYGQQ</sequence>
<dbReference type="PANTHER" id="PTHR31301:SF95">
    <property type="entry name" value="LOB DOMAIN-CONTAINING PROTEIN 3-LIKE"/>
    <property type="match status" value="1"/>
</dbReference>
<dbReference type="PROSITE" id="PS50891">
    <property type="entry name" value="LOB"/>
    <property type="match status" value="1"/>
</dbReference>
<reference evidence="4" key="2">
    <citation type="journal article" date="2017" name="J. Anim. Genet.">
        <title>Multiple reference genome sequences of hot pepper reveal the massive evolution of plant disease resistance genes by retroduplication.</title>
        <authorList>
            <person name="Kim S."/>
            <person name="Park J."/>
            <person name="Yeom S.-I."/>
            <person name="Kim Y.-M."/>
            <person name="Seo E."/>
            <person name="Kim K.-T."/>
            <person name="Kim M.-S."/>
            <person name="Lee J.M."/>
            <person name="Cheong K."/>
            <person name="Shin H.-S."/>
            <person name="Kim S.-B."/>
            <person name="Han K."/>
            <person name="Lee J."/>
            <person name="Park M."/>
            <person name="Lee H.-A."/>
            <person name="Lee H.-Y."/>
            <person name="Lee Y."/>
            <person name="Oh S."/>
            <person name="Lee J.H."/>
            <person name="Choi E."/>
            <person name="Choi E."/>
            <person name="Lee S.E."/>
            <person name="Jeon J."/>
            <person name="Kim H."/>
            <person name="Choi G."/>
            <person name="Song H."/>
            <person name="Lee J."/>
            <person name="Lee S.-C."/>
            <person name="Kwon J.-K."/>
            <person name="Lee H.-Y."/>
            <person name="Koo N."/>
            <person name="Hong Y."/>
            <person name="Kim R.W."/>
            <person name="Kang W.-H."/>
            <person name="Huh J.H."/>
            <person name="Kang B.-C."/>
            <person name="Yang T.-J."/>
            <person name="Lee Y.-H."/>
            <person name="Bennetzen J.L."/>
            <person name="Choi D."/>
        </authorList>
    </citation>
    <scope>NUCLEOTIDE SEQUENCE [LARGE SCALE GENOMIC DNA]</scope>
    <source>
        <strain evidence="4">cv. PBC81</strain>
    </source>
</reference>
<feature type="domain" description="LOB" evidence="2">
    <location>
        <begin position="12"/>
        <end position="113"/>
    </location>
</feature>
<keyword evidence="4" id="KW-1185">Reference proteome</keyword>
<dbReference type="EMBL" id="MLFT02000006">
    <property type="protein sequence ID" value="PHT46942.1"/>
    <property type="molecule type" value="Genomic_DNA"/>
</dbReference>
<comment type="caution">
    <text evidence="3">The sequence shown here is derived from an EMBL/GenBank/DDBJ whole genome shotgun (WGS) entry which is preliminary data.</text>
</comment>
<evidence type="ECO:0000313" key="3">
    <source>
        <dbReference type="EMBL" id="PHT46942.1"/>
    </source>
</evidence>
<comment type="similarity">
    <text evidence="1">Belongs to the LOB domain-containing protein family.</text>
</comment>
<protein>
    <submittedName>
        <fullName evidence="3">LOB domain-containing protein 4</fullName>
    </submittedName>
</protein>
<dbReference type="InterPro" id="IPR004883">
    <property type="entry name" value="LOB"/>
</dbReference>
<proteinExistence type="inferred from homology"/>
<dbReference type="PANTHER" id="PTHR31301">
    <property type="entry name" value="LOB DOMAIN-CONTAINING PROTEIN 4-RELATED"/>
    <property type="match status" value="1"/>
</dbReference>
<evidence type="ECO:0000256" key="1">
    <source>
        <dbReference type="ARBA" id="ARBA00005474"/>
    </source>
</evidence>
<accession>A0A2G2WNZ3</accession>
<gene>
    <name evidence="3" type="ORF">CQW23_16100</name>
</gene>
<reference evidence="3 4" key="1">
    <citation type="journal article" date="2017" name="Genome Biol.">
        <title>New reference genome sequences of hot pepper reveal the massive evolution of plant disease-resistance genes by retroduplication.</title>
        <authorList>
            <person name="Kim S."/>
            <person name="Park J."/>
            <person name="Yeom S.I."/>
            <person name="Kim Y.M."/>
            <person name="Seo E."/>
            <person name="Kim K.T."/>
            <person name="Kim M.S."/>
            <person name="Lee J.M."/>
            <person name="Cheong K."/>
            <person name="Shin H.S."/>
            <person name="Kim S.B."/>
            <person name="Han K."/>
            <person name="Lee J."/>
            <person name="Park M."/>
            <person name="Lee H.A."/>
            <person name="Lee H.Y."/>
            <person name="Lee Y."/>
            <person name="Oh S."/>
            <person name="Lee J.H."/>
            <person name="Choi E."/>
            <person name="Choi E."/>
            <person name="Lee S.E."/>
            <person name="Jeon J."/>
            <person name="Kim H."/>
            <person name="Choi G."/>
            <person name="Song H."/>
            <person name="Lee J."/>
            <person name="Lee S.C."/>
            <person name="Kwon J.K."/>
            <person name="Lee H.Y."/>
            <person name="Koo N."/>
            <person name="Hong Y."/>
            <person name="Kim R.W."/>
            <person name="Kang W.H."/>
            <person name="Huh J.H."/>
            <person name="Kang B.C."/>
            <person name="Yang T.J."/>
            <person name="Lee Y.H."/>
            <person name="Bennetzen J.L."/>
            <person name="Choi D."/>
        </authorList>
    </citation>
    <scope>NUCLEOTIDE SEQUENCE [LARGE SCALE GENOMIC DNA]</scope>
    <source>
        <strain evidence="4">cv. PBC81</strain>
    </source>
</reference>
<name>A0A2G2WNZ3_CAPBA</name>
<dbReference type="AlphaFoldDB" id="A0A2G2WNZ3"/>
<evidence type="ECO:0000313" key="4">
    <source>
        <dbReference type="Proteomes" id="UP000224567"/>
    </source>
</evidence>
<evidence type="ECO:0000259" key="2">
    <source>
        <dbReference type="PROSITE" id="PS50891"/>
    </source>
</evidence>
<dbReference type="STRING" id="33114.A0A2G2WNZ3"/>
<dbReference type="Pfam" id="PF03195">
    <property type="entry name" value="LOB"/>
    <property type="match status" value="1"/>
</dbReference>
<dbReference type="Proteomes" id="UP000224567">
    <property type="component" value="Unassembled WGS sequence"/>
</dbReference>